<name>A0A0F9IY13_9ZZZZ</name>
<gene>
    <name evidence="8" type="ORF">LCGC14_1889780</name>
</gene>
<dbReference type="EMBL" id="LAZR01019605">
    <property type="protein sequence ID" value="KKL91927.1"/>
    <property type="molecule type" value="Genomic_DNA"/>
</dbReference>
<accession>A0A0F9IY13</accession>
<dbReference type="GO" id="GO:0000156">
    <property type="term" value="F:phosphorelay response regulator activity"/>
    <property type="evidence" value="ECO:0007669"/>
    <property type="project" value="TreeGrafter"/>
</dbReference>
<dbReference type="SUPFAM" id="SSF46894">
    <property type="entry name" value="C-terminal effector domain of the bipartite response regulators"/>
    <property type="match status" value="1"/>
</dbReference>
<evidence type="ECO:0000259" key="7">
    <source>
        <dbReference type="PROSITE" id="PS51755"/>
    </source>
</evidence>
<dbReference type="InterPro" id="IPR016032">
    <property type="entry name" value="Sig_transdc_resp-reg_C-effctor"/>
</dbReference>
<keyword evidence="4" id="KW-0238">DNA-binding</keyword>
<dbReference type="GO" id="GO:0032993">
    <property type="term" value="C:protein-DNA complex"/>
    <property type="evidence" value="ECO:0007669"/>
    <property type="project" value="TreeGrafter"/>
</dbReference>
<evidence type="ECO:0000256" key="1">
    <source>
        <dbReference type="ARBA" id="ARBA00022553"/>
    </source>
</evidence>
<dbReference type="AlphaFoldDB" id="A0A0F9IY13"/>
<evidence type="ECO:0000256" key="4">
    <source>
        <dbReference type="ARBA" id="ARBA00023125"/>
    </source>
</evidence>
<feature type="compositionally biased region" description="Low complexity" evidence="6">
    <location>
        <begin position="22"/>
        <end position="33"/>
    </location>
</feature>
<organism evidence="8">
    <name type="scientific">marine sediment metagenome</name>
    <dbReference type="NCBI Taxonomy" id="412755"/>
    <lineage>
        <taxon>unclassified sequences</taxon>
        <taxon>metagenomes</taxon>
        <taxon>ecological metagenomes</taxon>
    </lineage>
</organism>
<keyword evidence="1" id="KW-0597">Phosphoprotein</keyword>
<dbReference type="Pfam" id="PF00486">
    <property type="entry name" value="Trans_reg_C"/>
    <property type="match status" value="1"/>
</dbReference>
<dbReference type="GO" id="GO:0006355">
    <property type="term" value="P:regulation of DNA-templated transcription"/>
    <property type="evidence" value="ECO:0007669"/>
    <property type="project" value="InterPro"/>
</dbReference>
<evidence type="ECO:0000256" key="6">
    <source>
        <dbReference type="SAM" id="MobiDB-lite"/>
    </source>
</evidence>
<keyword evidence="3" id="KW-0805">Transcription regulation</keyword>
<dbReference type="PROSITE" id="PS51755">
    <property type="entry name" value="OMPR_PHOB"/>
    <property type="match status" value="1"/>
</dbReference>
<keyword evidence="5" id="KW-0804">Transcription</keyword>
<feature type="non-terminal residue" evidence="8">
    <location>
        <position position="1"/>
    </location>
</feature>
<feature type="domain" description="OmpR/PhoB-type" evidence="7">
    <location>
        <begin position="9"/>
        <end position="110"/>
    </location>
</feature>
<dbReference type="InterPro" id="IPR039420">
    <property type="entry name" value="WalR-like"/>
</dbReference>
<dbReference type="PANTHER" id="PTHR48111:SF22">
    <property type="entry name" value="REGULATOR OF RPOS"/>
    <property type="match status" value="1"/>
</dbReference>
<dbReference type="SMART" id="SM00862">
    <property type="entry name" value="Trans_reg_C"/>
    <property type="match status" value="1"/>
</dbReference>
<evidence type="ECO:0000313" key="8">
    <source>
        <dbReference type="EMBL" id="KKL91927.1"/>
    </source>
</evidence>
<sequence length="110" mass="12551">ASTAAIWVSLVPQQPPTRLTPSSSMKRSSQRASKTFELSPREFALLEFLMRNEGRVVTRTQILDHVWGYDFAPDSNLVDVYVTYLRRKVDRGHDRRLIRTVRGAGYALGD</sequence>
<keyword evidence="2" id="KW-0902">Two-component regulatory system</keyword>
<reference evidence="8" key="1">
    <citation type="journal article" date="2015" name="Nature">
        <title>Complex archaea that bridge the gap between prokaryotes and eukaryotes.</title>
        <authorList>
            <person name="Spang A."/>
            <person name="Saw J.H."/>
            <person name="Jorgensen S.L."/>
            <person name="Zaremba-Niedzwiedzka K."/>
            <person name="Martijn J."/>
            <person name="Lind A.E."/>
            <person name="van Eijk R."/>
            <person name="Schleper C."/>
            <person name="Guy L."/>
            <person name="Ettema T.J."/>
        </authorList>
    </citation>
    <scope>NUCLEOTIDE SEQUENCE</scope>
</reference>
<proteinExistence type="predicted"/>
<evidence type="ECO:0000256" key="3">
    <source>
        <dbReference type="ARBA" id="ARBA00023015"/>
    </source>
</evidence>
<evidence type="ECO:0000256" key="5">
    <source>
        <dbReference type="ARBA" id="ARBA00023163"/>
    </source>
</evidence>
<comment type="caution">
    <text evidence="8">The sequence shown here is derived from an EMBL/GenBank/DDBJ whole genome shotgun (WGS) entry which is preliminary data.</text>
</comment>
<dbReference type="PANTHER" id="PTHR48111">
    <property type="entry name" value="REGULATOR OF RPOS"/>
    <property type="match status" value="1"/>
</dbReference>
<dbReference type="InterPro" id="IPR001867">
    <property type="entry name" value="OmpR/PhoB-type_DNA-bd"/>
</dbReference>
<dbReference type="CDD" id="cd00383">
    <property type="entry name" value="trans_reg_C"/>
    <property type="match status" value="1"/>
</dbReference>
<dbReference type="GO" id="GO:0000976">
    <property type="term" value="F:transcription cis-regulatory region binding"/>
    <property type="evidence" value="ECO:0007669"/>
    <property type="project" value="TreeGrafter"/>
</dbReference>
<dbReference type="GO" id="GO:0005829">
    <property type="term" value="C:cytosol"/>
    <property type="evidence" value="ECO:0007669"/>
    <property type="project" value="TreeGrafter"/>
</dbReference>
<dbReference type="FunFam" id="1.10.10.10:FF:000005">
    <property type="entry name" value="Two-component system response regulator"/>
    <property type="match status" value="1"/>
</dbReference>
<protein>
    <recommendedName>
        <fullName evidence="7">OmpR/PhoB-type domain-containing protein</fullName>
    </recommendedName>
</protein>
<evidence type="ECO:0000256" key="2">
    <source>
        <dbReference type="ARBA" id="ARBA00023012"/>
    </source>
</evidence>
<feature type="region of interest" description="Disordered" evidence="6">
    <location>
        <begin position="15"/>
        <end position="34"/>
    </location>
</feature>
<dbReference type="InterPro" id="IPR036388">
    <property type="entry name" value="WH-like_DNA-bd_sf"/>
</dbReference>
<dbReference type="Gene3D" id="1.10.10.10">
    <property type="entry name" value="Winged helix-like DNA-binding domain superfamily/Winged helix DNA-binding domain"/>
    <property type="match status" value="1"/>
</dbReference>